<gene>
    <name evidence="3" type="ORF">LUZ62_026115</name>
</gene>
<dbReference type="Proteomes" id="UP001140206">
    <property type="component" value="Chromosome 1"/>
</dbReference>
<keyword evidence="2" id="KW-0472">Membrane</keyword>
<dbReference type="InterPro" id="IPR044202">
    <property type="entry name" value="LETM1/MDM38-like"/>
</dbReference>
<feature type="region of interest" description="Disordered" evidence="1">
    <location>
        <begin position="702"/>
        <end position="732"/>
    </location>
</feature>
<evidence type="ECO:0000256" key="1">
    <source>
        <dbReference type="SAM" id="MobiDB-lite"/>
    </source>
</evidence>
<feature type="compositionally biased region" description="Polar residues" evidence="1">
    <location>
        <begin position="670"/>
        <end position="684"/>
    </location>
</feature>
<proteinExistence type="predicted"/>
<name>A0AAV8HA26_9POAL</name>
<accession>A0AAV8HA26</accession>
<feature type="transmembrane region" description="Helical" evidence="2">
    <location>
        <begin position="799"/>
        <end position="822"/>
    </location>
</feature>
<reference evidence="3" key="1">
    <citation type="submission" date="2022-08" db="EMBL/GenBank/DDBJ databases">
        <authorList>
            <person name="Marques A."/>
        </authorList>
    </citation>
    <scope>NUCLEOTIDE SEQUENCE</scope>
    <source>
        <strain evidence="3">RhyPub2mFocal</strain>
        <tissue evidence="3">Leaves</tissue>
    </source>
</reference>
<dbReference type="EMBL" id="JAMFTS010000001">
    <property type="protein sequence ID" value="KAJ4813549.1"/>
    <property type="molecule type" value="Genomic_DNA"/>
</dbReference>
<dbReference type="GO" id="GO:0005743">
    <property type="term" value="C:mitochondrial inner membrane"/>
    <property type="evidence" value="ECO:0007669"/>
    <property type="project" value="InterPro"/>
</dbReference>
<dbReference type="AlphaFoldDB" id="A0AAV8HA26"/>
<feature type="region of interest" description="Disordered" evidence="1">
    <location>
        <begin position="664"/>
        <end position="685"/>
    </location>
</feature>
<evidence type="ECO:0000313" key="3">
    <source>
        <dbReference type="EMBL" id="KAJ4813549.1"/>
    </source>
</evidence>
<keyword evidence="2" id="KW-0812">Transmembrane</keyword>
<protein>
    <submittedName>
        <fullName evidence="3">LETM1-like protein</fullName>
    </submittedName>
</protein>
<evidence type="ECO:0000256" key="2">
    <source>
        <dbReference type="SAM" id="Phobius"/>
    </source>
</evidence>
<comment type="caution">
    <text evidence="3">The sequence shown here is derived from an EMBL/GenBank/DDBJ whole genome shotgun (WGS) entry which is preliminary data.</text>
</comment>
<sequence length="868" mass="97476">MATASQPRLSLTSTSKVYSPTYNPFGVKFLSNRGFFDTNQNYYPCYASTSNSCTLCWVEWKRSKPLTKKHRRLTRGVARASSDDGLTVNGAPQASSSSAVEQMRIKLDQVLENDDLSNGIVQSIYDAARAIELAFLEHSSVPKSSWFSRSWLGADRYAWIKSFSYQAAIDSLLQAAIEISSRGDGRDRDINVFVQRSLSRLRNPLEAEIQDQISRKQPGAYEWYLSNRNPLVVTTFVNFFEKDIRFSAATAICGKQEPASSPYSSEVSLLMLSLSCLAAITKLGPAKVSCQTFFSMIPESIGRFMDKLLDFVPISEAYQSLKDIGLRREFLFHFGPRAAIVRSLDDQNFLREIKFWIDLTQRMLQRAISREKIWSRLTTCESIEVLEKDLAIFGFFIALGRSTQSYLSSNGFTIADDSLGGIVRYLIGGSVLYYPQLSSISSYQLYVEVACEELEWLPFYGSDNSSKVIPHGSNEKVEAPKEVKLRILAICFFWMTSFTKHSLWLENPSNVKASSFLSRGEAMLSDCMKELGVTKDWLSSSIEQQIQTEPQGKFSIKLDLDSIDEALESVETALVRLESLLQELHVSGSDPGNKEQLQAACSDLERIRRLKKQAEFLEASFRAKAWFFQTVDADVAEQANKATESKSRYFWGFLVRSSARKAESGDLRQNVATTKADNQGPETTNIHRIEKLTTELMELEKRVQRTTEDSQSYEDDGRNNEASSTKDQLLPASSKKDNIITKSVEKLKETTTDVLQGTQLLATDVAAATELLRRSVTGDELTEKEKKALQRTLTDLASVIPIGILMLLPVTAVGHAAILAFIQRYVPALIPSTYAPERLDLLRQLEKVKEMETSSDDVNTVKESQTVR</sequence>
<dbReference type="GO" id="GO:0030003">
    <property type="term" value="P:intracellular monoatomic cation homeostasis"/>
    <property type="evidence" value="ECO:0007669"/>
    <property type="project" value="TreeGrafter"/>
</dbReference>
<dbReference type="PANTHER" id="PTHR14009">
    <property type="entry name" value="LEUCINE ZIPPER-EF-HAND CONTAINING TRANSMEMBRANE PROTEIN"/>
    <property type="match status" value="1"/>
</dbReference>
<dbReference type="PANTHER" id="PTHR14009:SF9">
    <property type="entry name" value="LETM1-LIKE PROTEIN"/>
    <property type="match status" value="1"/>
</dbReference>
<keyword evidence="4" id="KW-1185">Reference proteome</keyword>
<keyword evidence="2" id="KW-1133">Transmembrane helix</keyword>
<evidence type="ECO:0000313" key="4">
    <source>
        <dbReference type="Proteomes" id="UP001140206"/>
    </source>
</evidence>
<organism evidence="3 4">
    <name type="scientific">Rhynchospora pubera</name>
    <dbReference type="NCBI Taxonomy" id="906938"/>
    <lineage>
        <taxon>Eukaryota</taxon>
        <taxon>Viridiplantae</taxon>
        <taxon>Streptophyta</taxon>
        <taxon>Embryophyta</taxon>
        <taxon>Tracheophyta</taxon>
        <taxon>Spermatophyta</taxon>
        <taxon>Magnoliopsida</taxon>
        <taxon>Liliopsida</taxon>
        <taxon>Poales</taxon>
        <taxon>Cyperaceae</taxon>
        <taxon>Cyperoideae</taxon>
        <taxon>Rhynchosporeae</taxon>
        <taxon>Rhynchospora</taxon>
    </lineage>
</organism>